<evidence type="ECO:0000313" key="3">
    <source>
        <dbReference type="Proteomes" id="UP000618943"/>
    </source>
</evidence>
<evidence type="ECO:0000313" key="2">
    <source>
        <dbReference type="EMBL" id="MBK3493792.1"/>
    </source>
</evidence>
<gene>
    <name evidence="2" type="ORF">JFL43_02740</name>
</gene>
<protein>
    <submittedName>
        <fullName evidence="2">Helix-turn-helix domain-containing protein</fullName>
    </submittedName>
</protein>
<dbReference type="InterPro" id="IPR053163">
    <property type="entry name" value="HTH-type_regulator_Rgg"/>
</dbReference>
<accession>A0ABS1H320</accession>
<dbReference type="PROSITE" id="PS50943">
    <property type="entry name" value="HTH_CROC1"/>
    <property type="match status" value="1"/>
</dbReference>
<dbReference type="InterPro" id="IPR011990">
    <property type="entry name" value="TPR-like_helical_dom_sf"/>
</dbReference>
<dbReference type="InterPro" id="IPR001387">
    <property type="entry name" value="Cro/C1-type_HTH"/>
</dbReference>
<dbReference type="InterPro" id="IPR041315">
    <property type="entry name" value="PlcR_TPR"/>
</dbReference>
<keyword evidence="3" id="KW-1185">Reference proteome</keyword>
<dbReference type="Proteomes" id="UP000618943">
    <property type="component" value="Unassembled WGS sequence"/>
</dbReference>
<dbReference type="Pfam" id="PF01381">
    <property type="entry name" value="HTH_3"/>
    <property type="match status" value="1"/>
</dbReference>
<evidence type="ECO:0000259" key="1">
    <source>
        <dbReference type="PROSITE" id="PS50943"/>
    </source>
</evidence>
<dbReference type="EMBL" id="JAEOAH010000003">
    <property type="protein sequence ID" value="MBK3493792.1"/>
    <property type="molecule type" value="Genomic_DNA"/>
</dbReference>
<reference evidence="2 3" key="1">
    <citation type="submission" date="2020-12" db="EMBL/GenBank/DDBJ databases">
        <title>YIM B01967 draft genome.</title>
        <authorList>
            <person name="Yan X."/>
        </authorList>
    </citation>
    <scope>NUCLEOTIDE SEQUENCE [LARGE SCALE GENOMIC DNA]</scope>
    <source>
        <strain evidence="2 3">YIM B01967</strain>
    </source>
</reference>
<dbReference type="CDD" id="cd00093">
    <property type="entry name" value="HTH_XRE"/>
    <property type="match status" value="1"/>
</dbReference>
<proteinExistence type="predicted"/>
<feature type="domain" description="HTH cro/C1-type" evidence="1">
    <location>
        <begin position="9"/>
        <end position="62"/>
    </location>
</feature>
<dbReference type="SMART" id="SM00530">
    <property type="entry name" value="HTH_XRE"/>
    <property type="match status" value="1"/>
</dbReference>
<name>A0ABS1H320_9BACL</name>
<organism evidence="2 3">
    <name type="scientific">Viridibacillus soli</name>
    <dbReference type="NCBI Taxonomy" id="2798301"/>
    <lineage>
        <taxon>Bacteria</taxon>
        <taxon>Bacillati</taxon>
        <taxon>Bacillota</taxon>
        <taxon>Bacilli</taxon>
        <taxon>Bacillales</taxon>
        <taxon>Caryophanaceae</taxon>
        <taxon>Viridibacillus</taxon>
    </lineage>
</organism>
<dbReference type="Pfam" id="PF18768">
    <property type="entry name" value="RNPP_C"/>
    <property type="match status" value="1"/>
</dbReference>
<sequence>MINTISKILKELRKKKKLTQAELAHGICTQAMISNFEKGESSPSSIVLYEISKKLDVDINIFFNEDYKSTKNNTNESINNTRNIIKNLIRNRDYEALAYIIEIEKEKENFTDLKDQQFLLWNEALCDFYLHKDISMALLKLGSALSLNKDICTEQDINIMNSIALIYFEIKEYEKSLDYTYKAVNNYKKHKITDKLLQIKLMYGLSRNMAALERFDEAILECKKAIDICVTIESLYLLGELYFQIARNLIIMDKADKSTQYLNKAELIFQIQNNKDYLNIIEQLKIQLYKE</sequence>
<dbReference type="InterPro" id="IPR010982">
    <property type="entry name" value="Lambda_DNA-bd_dom_sf"/>
</dbReference>
<dbReference type="SUPFAM" id="SSF48452">
    <property type="entry name" value="TPR-like"/>
    <property type="match status" value="1"/>
</dbReference>
<dbReference type="RefSeq" id="WP_200747823.1">
    <property type="nucleotide sequence ID" value="NZ_JAEOAH010000003.1"/>
</dbReference>
<comment type="caution">
    <text evidence="2">The sequence shown here is derived from an EMBL/GenBank/DDBJ whole genome shotgun (WGS) entry which is preliminary data.</text>
</comment>
<dbReference type="PANTHER" id="PTHR37038">
    <property type="entry name" value="TRANSCRIPTIONAL REGULATOR-RELATED"/>
    <property type="match status" value="1"/>
</dbReference>
<dbReference type="Gene3D" id="1.25.40.10">
    <property type="entry name" value="Tetratricopeptide repeat domain"/>
    <property type="match status" value="1"/>
</dbReference>
<dbReference type="SUPFAM" id="SSF47413">
    <property type="entry name" value="lambda repressor-like DNA-binding domains"/>
    <property type="match status" value="1"/>
</dbReference>
<dbReference type="PANTHER" id="PTHR37038:SF14">
    <property type="entry name" value="TRANSCRIPTIONAL ACTIVATOR"/>
    <property type="match status" value="1"/>
</dbReference>